<organism evidence="2 3">
    <name type="scientific">Apodospora peruviana</name>
    <dbReference type="NCBI Taxonomy" id="516989"/>
    <lineage>
        <taxon>Eukaryota</taxon>
        <taxon>Fungi</taxon>
        <taxon>Dikarya</taxon>
        <taxon>Ascomycota</taxon>
        <taxon>Pezizomycotina</taxon>
        <taxon>Sordariomycetes</taxon>
        <taxon>Sordariomycetidae</taxon>
        <taxon>Sordariales</taxon>
        <taxon>Lasiosphaeriaceae</taxon>
        <taxon>Apodospora</taxon>
    </lineage>
</organism>
<name>A0AAE0M2A5_9PEZI</name>
<comment type="similarity">
    <text evidence="1">Belongs to the glycosyltransferase 32 family.</text>
</comment>
<dbReference type="AlphaFoldDB" id="A0AAE0M2A5"/>
<dbReference type="GO" id="GO:1901135">
    <property type="term" value="P:carbohydrate derivative metabolic process"/>
    <property type="evidence" value="ECO:0007669"/>
    <property type="project" value="UniProtKB-ARBA"/>
</dbReference>
<dbReference type="InterPro" id="IPR007577">
    <property type="entry name" value="GlycoTrfase_DXD_sugar-bd_CS"/>
</dbReference>
<accession>A0AAE0M2A5</accession>
<dbReference type="PANTHER" id="PTHR46830:SF2">
    <property type="entry name" value="ALPHA-1,4-N-ACETYLGLUCOSAMINYLTRANSFERASE"/>
    <property type="match status" value="1"/>
</dbReference>
<evidence type="ECO:0000313" key="2">
    <source>
        <dbReference type="EMBL" id="KAK3316203.1"/>
    </source>
</evidence>
<gene>
    <name evidence="2" type="ORF">B0H66DRAFT_625122</name>
</gene>
<dbReference type="EMBL" id="JAUEDM010000005">
    <property type="protein sequence ID" value="KAK3316203.1"/>
    <property type="molecule type" value="Genomic_DNA"/>
</dbReference>
<dbReference type="SUPFAM" id="SSF53448">
    <property type="entry name" value="Nucleotide-diphospho-sugar transferases"/>
    <property type="match status" value="1"/>
</dbReference>
<dbReference type="InterPro" id="IPR029044">
    <property type="entry name" value="Nucleotide-diphossugar_trans"/>
</dbReference>
<proteinExistence type="inferred from homology"/>
<sequence length="380" mass="44053">MVTVAFRYVRMVILSALFFAYLLFPSLYRIGDYVRQTNPWSGQKYVELAFSPIQAELACLYGHPIPGADSHYRDEHGVQVSTARTNTTAVTEPIPNIVHFIFGLQNPLRNPQAGHFDFLCYLAVRSAIVSLRPDTIYLHYTYLPSDHSNNNTNVDDPMNNPWIRRLSKHIRLIHHPPPATDNNNIQYSHLSDMMRLQFLLEKGGIYLDMDAFALRSFHDLLNPPAGRDVVLGHEGGNRWGLCNGIMAARPNSTFVSRWLASYEHVDFSREWNYHSVRLPKKLAGLHPSEICALAPDAFFWPTWTWRHVHWMHEELDTNTTQFWQEKIDRHGGSLFGNQVAYHAWSQMAWDRHLSGLTPEVVRRKDTRFNLLVRQFMEEDL</sequence>
<dbReference type="Pfam" id="PF04488">
    <property type="entry name" value="Gly_transf_sug"/>
    <property type="match status" value="1"/>
</dbReference>
<evidence type="ECO:0000256" key="1">
    <source>
        <dbReference type="ARBA" id="ARBA00009003"/>
    </source>
</evidence>
<dbReference type="PANTHER" id="PTHR46830">
    <property type="entry name" value="TRANSFERASE, PUTATIVE-RELATED"/>
    <property type="match status" value="1"/>
</dbReference>
<dbReference type="Proteomes" id="UP001283341">
    <property type="component" value="Unassembled WGS sequence"/>
</dbReference>
<keyword evidence="3" id="KW-1185">Reference proteome</keyword>
<evidence type="ECO:0000313" key="3">
    <source>
        <dbReference type="Proteomes" id="UP001283341"/>
    </source>
</evidence>
<reference evidence="2" key="1">
    <citation type="journal article" date="2023" name="Mol. Phylogenet. Evol.">
        <title>Genome-scale phylogeny and comparative genomics of the fungal order Sordariales.</title>
        <authorList>
            <person name="Hensen N."/>
            <person name="Bonometti L."/>
            <person name="Westerberg I."/>
            <person name="Brannstrom I.O."/>
            <person name="Guillou S."/>
            <person name="Cros-Aarteil S."/>
            <person name="Calhoun S."/>
            <person name="Haridas S."/>
            <person name="Kuo A."/>
            <person name="Mondo S."/>
            <person name="Pangilinan J."/>
            <person name="Riley R."/>
            <person name="LaButti K."/>
            <person name="Andreopoulos B."/>
            <person name="Lipzen A."/>
            <person name="Chen C."/>
            <person name="Yan M."/>
            <person name="Daum C."/>
            <person name="Ng V."/>
            <person name="Clum A."/>
            <person name="Steindorff A."/>
            <person name="Ohm R.A."/>
            <person name="Martin F."/>
            <person name="Silar P."/>
            <person name="Natvig D.O."/>
            <person name="Lalanne C."/>
            <person name="Gautier V."/>
            <person name="Ament-Velasquez S.L."/>
            <person name="Kruys A."/>
            <person name="Hutchinson M.I."/>
            <person name="Powell A.J."/>
            <person name="Barry K."/>
            <person name="Miller A.N."/>
            <person name="Grigoriev I.V."/>
            <person name="Debuchy R."/>
            <person name="Gladieux P."/>
            <person name="Hiltunen Thoren M."/>
            <person name="Johannesson H."/>
        </authorList>
    </citation>
    <scope>NUCLEOTIDE SEQUENCE</scope>
    <source>
        <strain evidence="2">CBS 118394</strain>
    </source>
</reference>
<evidence type="ECO:0008006" key="4">
    <source>
        <dbReference type="Google" id="ProtNLM"/>
    </source>
</evidence>
<reference evidence="2" key="2">
    <citation type="submission" date="2023-06" db="EMBL/GenBank/DDBJ databases">
        <authorList>
            <consortium name="Lawrence Berkeley National Laboratory"/>
            <person name="Haridas S."/>
            <person name="Hensen N."/>
            <person name="Bonometti L."/>
            <person name="Westerberg I."/>
            <person name="Brannstrom I.O."/>
            <person name="Guillou S."/>
            <person name="Cros-Aarteil S."/>
            <person name="Calhoun S."/>
            <person name="Kuo A."/>
            <person name="Mondo S."/>
            <person name="Pangilinan J."/>
            <person name="Riley R."/>
            <person name="Labutti K."/>
            <person name="Andreopoulos B."/>
            <person name="Lipzen A."/>
            <person name="Chen C."/>
            <person name="Yanf M."/>
            <person name="Daum C."/>
            <person name="Ng V."/>
            <person name="Clum A."/>
            <person name="Steindorff A."/>
            <person name="Ohm R."/>
            <person name="Martin F."/>
            <person name="Silar P."/>
            <person name="Natvig D."/>
            <person name="Lalanne C."/>
            <person name="Gautier V."/>
            <person name="Ament-Velasquez S.L."/>
            <person name="Kruys A."/>
            <person name="Hutchinson M.I."/>
            <person name="Powell A.J."/>
            <person name="Barry K."/>
            <person name="Miller A.N."/>
            <person name="Grigoriev I.V."/>
            <person name="Debuchy R."/>
            <person name="Gladieux P."/>
            <person name="Thoren M.H."/>
            <person name="Johannesson H."/>
        </authorList>
    </citation>
    <scope>NUCLEOTIDE SEQUENCE</scope>
    <source>
        <strain evidence="2">CBS 118394</strain>
    </source>
</reference>
<comment type="caution">
    <text evidence="2">The sequence shown here is derived from an EMBL/GenBank/DDBJ whole genome shotgun (WGS) entry which is preliminary data.</text>
</comment>
<dbReference type="Gene3D" id="3.90.550.20">
    <property type="match status" value="1"/>
</dbReference>
<protein>
    <recommendedName>
        <fullName evidence="4">Glycosyl transferase</fullName>
    </recommendedName>
</protein>